<reference evidence="2" key="1">
    <citation type="submission" date="2023-03" db="EMBL/GenBank/DDBJ databases">
        <title>Massive genome expansion in bonnet fungi (Mycena s.s.) driven by repeated elements and novel gene families across ecological guilds.</title>
        <authorList>
            <consortium name="Lawrence Berkeley National Laboratory"/>
            <person name="Harder C.B."/>
            <person name="Miyauchi S."/>
            <person name="Viragh M."/>
            <person name="Kuo A."/>
            <person name="Thoen E."/>
            <person name="Andreopoulos B."/>
            <person name="Lu D."/>
            <person name="Skrede I."/>
            <person name="Drula E."/>
            <person name="Henrissat B."/>
            <person name="Morin E."/>
            <person name="Kohler A."/>
            <person name="Barry K."/>
            <person name="LaButti K."/>
            <person name="Morin E."/>
            <person name="Salamov A."/>
            <person name="Lipzen A."/>
            <person name="Mereny Z."/>
            <person name="Hegedus B."/>
            <person name="Baldrian P."/>
            <person name="Stursova M."/>
            <person name="Weitz H."/>
            <person name="Taylor A."/>
            <person name="Grigoriev I.V."/>
            <person name="Nagy L.G."/>
            <person name="Martin F."/>
            <person name="Kauserud H."/>
        </authorList>
    </citation>
    <scope>NUCLEOTIDE SEQUENCE</scope>
    <source>
        <strain evidence="2">CBHHK067</strain>
    </source>
</reference>
<protein>
    <submittedName>
        <fullName evidence="2">Uncharacterized protein</fullName>
    </submittedName>
</protein>
<name>A0AAD7CLW3_MYCRO</name>
<dbReference type="Proteomes" id="UP001221757">
    <property type="component" value="Unassembled WGS sequence"/>
</dbReference>
<comment type="caution">
    <text evidence="2">The sequence shown here is derived from an EMBL/GenBank/DDBJ whole genome shotgun (WGS) entry which is preliminary data.</text>
</comment>
<proteinExistence type="predicted"/>
<evidence type="ECO:0000256" key="1">
    <source>
        <dbReference type="SAM" id="MobiDB-lite"/>
    </source>
</evidence>
<keyword evidence="3" id="KW-1185">Reference proteome</keyword>
<accession>A0AAD7CLW3</accession>
<evidence type="ECO:0000313" key="3">
    <source>
        <dbReference type="Proteomes" id="UP001221757"/>
    </source>
</evidence>
<organism evidence="2 3">
    <name type="scientific">Mycena rosella</name>
    <name type="common">Pink bonnet</name>
    <name type="synonym">Agaricus rosellus</name>
    <dbReference type="NCBI Taxonomy" id="1033263"/>
    <lineage>
        <taxon>Eukaryota</taxon>
        <taxon>Fungi</taxon>
        <taxon>Dikarya</taxon>
        <taxon>Basidiomycota</taxon>
        <taxon>Agaricomycotina</taxon>
        <taxon>Agaricomycetes</taxon>
        <taxon>Agaricomycetidae</taxon>
        <taxon>Agaricales</taxon>
        <taxon>Marasmiineae</taxon>
        <taxon>Mycenaceae</taxon>
        <taxon>Mycena</taxon>
    </lineage>
</organism>
<evidence type="ECO:0000313" key="2">
    <source>
        <dbReference type="EMBL" id="KAJ7652307.1"/>
    </source>
</evidence>
<dbReference type="AlphaFoldDB" id="A0AAD7CLW3"/>
<gene>
    <name evidence="2" type="ORF">B0H17DRAFT_1269256</name>
</gene>
<feature type="region of interest" description="Disordered" evidence="1">
    <location>
        <begin position="30"/>
        <end position="107"/>
    </location>
</feature>
<sequence length="266" mass="29539">MIHGAENTANQRARFRTFVSKQLSSTRPAITWTLPSSPRGMTQGSHSPITAVGGRWDTHKEGSTYTRNLTRRHEGRDGEEDDGLDYKHAGEYGDKATHPGTTDGSAEIRDTFPAQLWRFNTRDRVLTVVSGAIAPLYYNLVQATAQMNPTAHGSTCPHCQSIHQTVRADSATWSLLVPGHTLSTTSPGRTIELGTPKFLFTEFRRYFNFHFKLASSSNAGTGNFRFNLFLDYDYDVGSTCLSVWQSRGWLFNGIYEPGPSGPGHTF</sequence>
<dbReference type="EMBL" id="JARKIE010000349">
    <property type="protein sequence ID" value="KAJ7652307.1"/>
    <property type="molecule type" value="Genomic_DNA"/>
</dbReference>
<feature type="compositionally biased region" description="Basic and acidic residues" evidence="1">
    <location>
        <begin position="84"/>
        <end position="97"/>
    </location>
</feature>
<feature type="compositionally biased region" description="Polar residues" evidence="1">
    <location>
        <begin position="30"/>
        <end position="48"/>
    </location>
</feature>